<name>A0A916P7V5_MYCTX</name>
<evidence type="ECO:0000313" key="3">
    <source>
        <dbReference type="Proteomes" id="UP000039021"/>
    </source>
</evidence>
<dbReference type="Proteomes" id="UP000039021">
    <property type="component" value="Unassembled WGS sequence"/>
</dbReference>
<evidence type="ECO:0000313" key="2">
    <source>
        <dbReference type="EMBL" id="COX95383.1"/>
    </source>
</evidence>
<gene>
    <name evidence="2" type="ORF">ERS007739_01927</name>
</gene>
<dbReference type="EMBL" id="CSBK01000816">
    <property type="protein sequence ID" value="COX95383.1"/>
    <property type="molecule type" value="Genomic_DNA"/>
</dbReference>
<dbReference type="AlphaFoldDB" id="A0A916P7V5"/>
<feature type="region of interest" description="Disordered" evidence="1">
    <location>
        <begin position="45"/>
        <end position="75"/>
    </location>
</feature>
<comment type="caution">
    <text evidence="2">The sequence shown here is derived from an EMBL/GenBank/DDBJ whole genome shotgun (WGS) entry which is preliminary data.</text>
</comment>
<sequence>MARAFSSSRRAPPNAASNWFSRMARSSVTVCIGFRDGMVSTTRPASISSCTDATTSRTPAAATNSSRVAITSSKL</sequence>
<accession>A0A916P7V5</accession>
<evidence type="ECO:0000256" key="1">
    <source>
        <dbReference type="SAM" id="MobiDB-lite"/>
    </source>
</evidence>
<organism evidence="2 3">
    <name type="scientific">Mycobacterium tuberculosis</name>
    <dbReference type="NCBI Taxonomy" id="1773"/>
    <lineage>
        <taxon>Bacteria</taxon>
        <taxon>Bacillati</taxon>
        <taxon>Actinomycetota</taxon>
        <taxon>Actinomycetes</taxon>
        <taxon>Mycobacteriales</taxon>
        <taxon>Mycobacteriaceae</taxon>
        <taxon>Mycobacterium</taxon>
        <taxon>Mycobacterium tuberculosis complex</taxon>
    </lineage>
</organism>
<reference evidence="3" key="1">
    <citation type="submission" date="2015-03" db="EMBL/GenBank/DDBJ databases">
        <authorList>
            <consortium name="Pathogen Informatics"/>
        </authorList>
    </citation>
    <scope>NUCLEOTIDE SEQUENCE [LARGE SCALE GENOMIC DNA]</scope>
    <source>
        <strain evidence="3">N09902308</strain>
    </source>
</reference>
<protein>
    <submittedName>
        <fullName evidence="2">Uncharacterized protein</fullName>
    </submittedName>
</protein>
<proteinExistence type="predicted"/>